<proteinExistence type="predicted"/>
<dbReference type="Proteomes" id="UP000470771">
    <property type="component" value="Unassembled WGS sequence"/>
</dbReference>
<dbReference type="InterPro" id="IPR026341">
    <property type="entry name" value="T9SS_type_B"/>
</dbReference>
<dbReference type="EMBL" id="WWNE01000003">
    <property type="protein sequence ID" value="NBG64839.1"/>
    <property type="molecule type" value="Genomic_DNA"/>
</dbReference>
<sequence length="196" mass="21702">MIKQLLFLIGFFLIQSNSFSQCDSILIHTNFQTTPTICNTANGSIRISRSSGGTAPYLWALNNTDFSANNRLDNLTPGAYLLLTRDSLGCIDTSTVLVENRPLRNEFGIGNAFSPNDDGINDELRITITNNIVNVEIVFINQYGQRVFKTTTTNALQTWDGIHNGLPLPEGTYFYLVTASTLCEKGSFSGYITLLR</sequence>
<name>A0A6N9NG85_9FLAO</name>
<dbReference type="Pfam" id="PF13585">
    <property type="entry name" value="CHU_C"/>
    <property type="match status" value="1"/>
</dbReference>
<evidence type="ECO:0000313" key="2">
    <source>
        <dbReference type="EMBL" id="NBG64839.1"/>
    </source>
</evidence>
<comment type="caution">
    <text evidence="2">The sequence shown here is derived from an EMBL/GenBank/DDBJ whole genome shotgun (WGS) entry which is preliminary data.</text>
</comment>
<evidence type="ECO:0000313" key="3">
    <source>
        <dbReference type="Proteomes" id="UP000470771"/>
    </source>
</evidence>
<keyword evidence="3" id="KW-1185">Reference proteome</keyword>
<dbReference type="InterPro" id="IPR025667">
    <property type="entry name" value="SprB_repeat"/>
</dbReference>
<feature type="chain" id="PRO_5026718498" evidence="1">
    <location>
        <begin position="21"/>
        <end position="196"/>
    </location>
</feature>
<accession>A0A6N9NG85</accession>
<dbReference type="NCBIfam" id="TIGR04131">
    <property type="entry name" value="Bac_Flav_CTERM"/>
    <property type="match status" value="1"/>
</dbReference>
<organism evidence="2 3">
    <name type="scientific">Acidiluteibacter ferrifornacis</name>
    <dbReference type="NCBI Taxonomy" id="2692424"/>
    <lineage>
        <taxon>Bacteria</taxon>
        <taxon>Pseudomonadati</taxon>
        <taxon>Bacteroidota</taxon>
        <taxon>Flavobacteriia</taxon>
        <taxon>Flavobacteriales</taxon>
        <taxon>Cryomorphaceae</taxon>
        <taxon>Acidiluteibacter</taxon>
    </lineage>
</organism>
<keyword evidence="1" id="KW-0732">Signal</keyword>
<feature type="signal peptide" evidence="1">
    <location>
        <begin position="1"/>
        <end position="20"/>
    </location>
</feature>
<dbReference type="AlphaFoldDB" id="A0A6N9NG85"/>
<evidence type="ECO:0000256" key="1">
    <source>
        <dbReference type="SAM" id="SignalP"/>
    </source>
</evidence>
<protein>
    <submittedName>
        <fullName evidence="2">T9SS type B sorting domain-containing protein</fullName>
    </submittedName>
</protein>
<dbReference type="RefSeq" id="WP_160631376.1">
    <property type="nucleotide sequence ID" value="NZ_WWNE01000003.1"/>
</dbReference>
<dbReference type="Pfam" id="PF13573">
    <property type="entry name" value="SprB"/>
    <property type="match status" value="1"/>
</dbReference>
<gene>
    <name evidence="2" type="ORF">GQN54_01835</name>
</gene>
<reference evidence="2 3" key="1">
    <citation type="submission" date="2019-12" db="EMBL/GenBank/DDBJ databases">
        <authorList>
            <person name="Zhao J."/>
        </authorList>
    </citation>
    <scope>NUCLEOTIDE SEQUENCE [LARGE SCALE GENOMIC DNA]</scope>
    <source>
        <strain evidence="2 3">S-15</strain>
    </source>
</reference>